<evidence type="ECO:0000256" key="1">
    <source>
        <dbReference type="SAM" id="Phobius"/>
    </source>
</evidence>
<dbReference type="InterPro" id="IPR026870">
    <property type="entry name" value="Zinc_ribbon_dom"/>
</dbReference>
<protein>
    <submittedName>
        <fullName evidence="3">Predicted membrane protein</fullName>
    </submittedName>
</protein>
<proteinExistence type="predicted"/>
<evidence type="ECO:0000313" key="4">
    <source>
        <dbReference type="Proteomes" id="UP000095621"/>
    </source>
</evidence>
<feature type="transmembrane region" description="Helical" evidence="1">
    <location>
        <begin position="79"/>
        <end position="98"/>
    </location>
</feature>
<dbReference type="EMBL" id="CZBU01000007">
    <property type="protein sequence ID" value="CUQ79063.1"/>
    <property type="molecule type" value="Genomic_DNA"/>
</dbReference>
<keyword evidence="1" id="KW-0472">Membrane</keyword>
<gene>
    <name evidence="3" type="ORF">ERS852490_02721</name>
</gene>
<keyword evidence="1" id="KW-0812">Transmembrane</keyword>
<dbReference type="OrthoDB" id="2236865at2"/>
<reference evidence="3 4" key="1">
    <citation type="submission" date="2015-09" db="EMBL/GenBank/DDBJ databases">
        <authorList>
            <consortium name="Pathogen Informatics"/>
        </authorList>
    </citation>
    <scope>NUCLEOTIDE SEQUENCE [LARGE SCALE GENOMIC DNA]</scope>
    <source>
        <strain evidence="3 4">2789STDY5834875</strain>
    </source>
</reference>
<name>A0A174YVC1_9FIRM</name>
<dbReference type="Proteomes" id="UP000095621">
    <property type="component" value="Unassembled WGS sequence"/>
</dbReference>
<sequence>MICKSCGRANELGARFCKSCGAPLESDESMQQNNTYQSENVYQQNNQYVMPESLYSGTTRMTKKEFNECANIKSITKNITAAAIIAYVIGAITFIVNVVMAGNIAGLVDVMIVVGLGLGIHLAKSRACAVIITAYSIFNFVYMILLTGVPGGWLIIVCGVYSIIYTFKYQNAWNKYQQTGQI</sequence>
<accession>A0A174YVC1</accession>
<feature type="transmembrane region" description="Helical" evidence="1">
    <location>
        <begin position="104"/>
        <end position="120"/>
    </location>
</feature>
<feature type="domain" description="Zinc-ribbon" evidence="2">
    <location>
        <begin position="3"/>
        <end position="24"/>
    </location>
</feature>
<feature type="transmembrane region" description="Helical" evidence="1">
    <location>
        <begin position="151"/>
        <end position="167"/>
    </location>
</feature>
<evidence type="ECO:0000259" key="2">
    <source>
        <dbReference type="Pfam" id="PF13240"/>
    </source>
</evidence>
<dbReference type="Pfam" id="PF13240">
    <property type="entry name" value="Zn_Ribbon_1"/>
    <property type="match status" value="1"/>
</dbReference>
<dbReference type="RefSeq" id="WP_055216479.1">
    <property type="nucleotide sequence ID" value="NZ_CZBU01000007.1"/>
</dbReference>
<organism evidence="3 4">
    <name type="scientific">Lachnospira eligens</name>
    <dbReference type="NCBI Taxonomy" id="39485"/>
    <lineage>
        <taxon>Bacteria</taxon>
        <taxon>Bacillati</taxon>
        <taxon>Bacillota</taxon>
        <taxon>Clostridia</taxon>
        <taxon>Lachnospirales</taxon>
        <taxon>Lachnospiraceae</taxon>
        <taxon>Lachnospira</taxon>
    </lineage>
</organism>
<keyword evidence="1" id="KW-1133">Transmembrane helix</keyword>
<feature type="transmembrane region" description="Helical" evidence="1">
    <location>
        <begin position="127"/>
        <end position="145"/>
    </location>
</feature>
<dbReference type="AlphaFoldDB" id="A0A174YVC1"/>
<evidence type="ECO:0000313" key="3">
    <source>
        <dbReference type="EMBL" id="CUQ79063.1"/>
    </source>
</evidence>